<gene>
    <name evidence="1" type="ORF">A2318_01890</name>
</gene>
<dbReference type="Proteomes" id="UP000177331">
    <property type="component" value="Unassembled WGS sequence"/>
</dbReference>
<comment type="caution">
    <text evidence="1">The sequence shown here is derived from an EMBL/GenBank/DDBJ whole genome shotgun (WGS) entry which is preliminary data.</text>
</comment>
<name>A0A1F7W2D5_9BACT</name>
<organism evidence="1 2">
    <name type="scientific">Candidatus Uhrbacteria bacterium RIFOXYB2_FULL_45_11</name>
    <dbReference type="NCBI Taxonomy" id="1802421"/>
    <lineage>
        <taxon>Bacteria</taxon>
        <taxon>Candidatus Uhriibacteriota</taxon>
    </lineage>
</organism>
<dbReference type="AlphaFoldDB" id="A0A1F7W2D5"/>
<reference evidence="1 2" key="1">
    <citation type="journal article" date="2016" name="Nat. Commun.">
        <title>Thousands of microbial genomes shed light on interconnected biogeochemical processes in an aquifer system.</title>
        <authorList>
            <person name="Anantharaman K."/>
            <person name="Brown C.T."/>
            <person name="Hug L.A."/>
            <person name="Sharon I."/>
            <person name="Castelle C.J."/>
            <person name="Probst A.J."/>
            <person name="Thomas B.C."/>
            <person name="Singh A."/>
            <person name="Wilkins M.J."/>
            <person name="Karaoz U."/>
            <person name="Brodie E.L."/>
            <person name="Williams K.H."/>
            <person name="Hubbard S.S."/>
            <person name="Banfield J.F."/>
        </authorList>
    </citation>
    <scope>NUCLEOTIDE SEQUENCE [LARGE SCALE GENOMIC DNA]</scope>
</reference>
<dbReference type="EMBL" id="MGFD01000061">
    <property type="protein sequence ID" value="OGL96955.1"/>
    <property type="molecule type" value="Genomic_DNA"/>
</dbReference>
<proteinExistence type="predicted"/>
<sequence length="151" mass="16943">MPKPPKKVNGHGHSLTKSLKNCILARRIRVCSVSFSLKNTQNTHEFGVNDTVLIKTVFMNTVPNKRTTMSEKPTVRFRTQPLVYIEILKAAGTPLEDNGIALLFMQWQVANKCVPIQNLWFNKGSIGGSYSVEDAEKIRAWLVEQGVEETA</sequence>
<evidence type="ECO:0000313" key="2">
    <source>
        <dbReference type="Proteomes" id="UP000177331"/>
    </source>
</evidence>
<accession>A0A1F7W2D5</accession>
<evidence type="ECO:0000313" key="1">
    <source>
        <dbReference type="EMBL" id="OGL96955.1"/>
    </source>
</evidence>
<protein>
    <submittedName>
        <fullName evidence="1">Uncharacterized protein</fullName>
    </submittedName>
</protein>
<dbReference type="STRING" id="1802421.A2318_01890"/>